<dbReference type="OrthoDB" id="7308149at2"/>
<protein>
    <submittedName>
        <fullName evidence="1">PepSY domain-containing protein</fullName>
    </submittedName>
</protein>
<dbReference type="KEGG" id="ncb:C0V82_16420"/>
<evidence type="ECO:0000313" key="1">
    <source>
        <dbReference type="EMBL" id="AUN32010.1"/>
    </source>
</evidence>
<keyword evidence="2" id="KW-1185">Reference proteome</keyword>
<evidence type="ECO:0000313" key="2">
    <source>
        <dbReference type="Proteomes" id="UP000234752"/>
    </source>
</evidence>
<dbReference type="EMBL" id="CP025612">
    <property type="protein sequence ID" value="AUN32010.1"/>
    <property type="molecule type" value="Genomic_DNA"/>
</dbReference>
<gene>
    <name evidence="1" type="ORF">C0V82_16420</name>
</gene>
<dbReference type="RefSeq" id="WP_102113563.1">
    <property type="nucleotide sequence ID" value="NZ_BMGN01000006.1"/>
</dbReference>
<name>A0A2K9NFW3_9PROT</name>
<reference evidence="1 2" key="1">
    <citation type="submission" date="2017-12" db="EMBL/GenBank/DDBJ databases">
        <title>Genomes of bacteria within cyanobacterial aggregates.</title>
        <authorList>
            <person name="Cai H."/>
        </authorList>
    </citation>
    <scope>NUCLEOTIDE SEQUENCE [LARGE SCALE GENOMIC DNA]</scope>
    <source>
        <strain evidence="1 2">TH16</strain>
    </source>
</reference>
<dbReference type="InterPro" id="IPR025711">
    <property type="entry name" value="PepSY"/>
</dbReference>
<dbReference type="AlphaFoldDB" id="A0A2K9NFW3"/>
<dbReference type="Proteomes" id="UP000234752">
    <property type="component" value="Chromosome eg_2"/>
</dbReference>
<accession>A0A2K9NFW3</accession>
<organism evidence="1 2">
    <name type="scientific">Niveispirillum cyanobacteriorum</name>
    <dbReference type="NCBI Taxonomy" id="1612173"/>
    <lineage>
        <taxon>Bacteria</taxon>
        <taxon>Pseudomonadati</taxon>
        <taxon>Pseudomonadota</taxon>
        <taxon>Alphaproteobacteria</taxon>
        <taxon>Rhodospirillales</taxon>
        <taxon>Azospirillaceae</taxon>
        <taxon>Niveispirillum</taxon>
    </lineage>
</organism>
<proteinExistence type="predicted"/>
<sequence>MPYPRLLAGLLLTGSLAAGAYAYAQGAGTGAAPMPGPSMAVDTLSMPALLDKLSAQGYRDARSVERKSDKLVEVKATGPDGQRQELYVDARTGEILKVERD</sequence>
<dbReference type="Pfam" id="PF13670">
    <property type="entry name" value="PepSY_2"/>
    <property type="match status" value="1"/>
</dbReference>